<comment type="caution">
    <text evidence="4">The sequence shown here is derived from an EMBL/GenBank/DDBJ whole genome shotgun (WGS) entry which is preliminary data.</text>
</comment>
<evidence type="ECO:0000256" key="1">
    <source>
        <dbReference type="SAM" id="MobiDB-lite"/>
    </source>
</evidence>
<feature type="region of interest" description="Disordered" evidence="1">
    <location>
        <begin position="192"/>
        <end position="239"/>
    </location>
</feature>
<dbReference type="PANTHER" id="PTHR36290">
    <property type="entry name" value="RIKEN CDNA D630039A03 GENE"/>
    <property type="match status" value="1"/>
</dbReference>
<dbReference type="InterPro" id="IPR032738">
    <property type="entry name" value="Tbc1d30_C"/>
</dbReference>
<dbReference type="VEuPathDB" id="HostDB:CUNH9orf152"/>
<sequence>MKGLPCPCLCPAHFWLLGSCFMAEGSGARALGKGPRPSIQLLRAQYQDLRQQQRAQAHFVVLPKGGNTSAPAESMVSAVWINKERRHSLSQDKVDPEAAGMLEEADSGYLQVPRSPWHTHLQMYCSVQTFHQDASQQVKHQGVFPGSEQRLPQERDLGLLESKQVTQQETTTPEAAQHEYQVDHPQTKTVGSGFHNGLQRPSSIKNPQRPGKPVHYPFPQRKAPRISQAARNLGLYGAP</sequence>
<dbReference type="Proteomes" id="UP000527355">
    <property type="component" value="Unassembled WGS sequence"/>
</dbReference>
<feature type="signal peptide" evidence="2">
    <location>
        <begin position="1"/>
        <end position="27"/>
    </location>
</feature>
<accession>A0A7J7UN60</accession>
<dbReference type="OrthoDB" id="9935880at2759"/>
<evidence type="ECO:0000313" key="4">
    <source>
        <dbReference type="EMBL" id="KAF6314224.1"/>
    </source>
</evidence>
<evidence type="ECO:0000256" key="2">
    <source>
        <dbReference type="SAM" id="SignalP"/>
    </source>
</evidence>
<reference evidence="4 5" key="1">
    <citation type="journal article" date="2020" name="Nature">
        <title>Six reference-quality genomes reveal evolution of bat adaptations.</title>
        <authorList>
            <person name="Jebb D."/>
            <person name="Huang Z."/>
            <person name="Pippel M."/>
            <person name="Hughes G.M."/>
            <person name="Lavrichenko K."/>
            <person name="Devanna P."/>
            <person name="Winkler S."/>
            <person name="Jermiin L.S."/>
            <person name="Skirmuntt E.C."/>
            <person name="Katzourakis A."/>
            <person name="Burkitt-Gray L."/>
            <person name="Ray D.A."/>
            <person name="Sullivan K.A.M."/>
            <person name="Roscito J.G."/>
            <person name="Kirilenko B.M."/>
            <person name="Davalos L.M."/>
            <person name="Corthals A.P."/>
            <person name="Power M.L."/>
            <person name="Jones G."/>
            <person name="Ransome R.D."/>
            <person name="Dechmann D.K.N."/>
            <person name="Locatelli A.G."/>
            <person name="Puechmaille S.J."/>
            <person name="Fedrigo O."/>
            <person name="Jarvis E.D."/>
            <person name="Hiller M."/>
            <person name="Vernes S.C."/>
            <person name="Myers E.W."/>
            <person name="Teeling E.C."/>
        </authorList>
    </citation>
    <scope>NUCLEOTIDE SEQUENCE [LARGE SCALE GENOMIC DNA]</scope>
    <source>
        <strain evidence="4">MMyoMyo1</strain>
        <tissue evidence="4">Flight muscle</tissue>
    </source>
</reference>
<dbReference type="AlphaFoldDB" id="A0A7J7UN60"/>
<dbReference type="PROSITE" id="PS51257">
    <property type="entry name" value="PROKAR_LIPOPROTEIN"/>
    <property type="match status" value="1"/>
</dbReference>
<keyword evidence="5" id="KW-1185">Reference proteome</keyword>
<dbReference type="EMBL" id="JABWUV010000012">
    <property type="protein sequence ID" value="KAF6314224.1"/>
    <property type="molecule type" value="Genomic_DNA"/>
</dbReference>
<feature type="chain" id="PRO_5029825451" description="TBC1 domain-containing protein" evidence="2">
    <location>
        <begin position="28"/>
        <end position="239"/>
    </location>
</feature>
<keyword evidence="2" id="KW-0732">Signal</keyword>
<organism evidence="4 5">
    <name type="scientific">Myotis myotis</name>
    <name type="common">Greater mouse-eared bat</name>
    <name type="synonym">Vespertilio myotis</name>
    <dbReference type="NCBI Taxonomy" id="51298"/>
    <lineage>
        <taxon>Eukaryota</taxon>
        <taxon>Metazoa</taxon>
        <taxon>Chordata</taxon>
        <taxon>Craniata</taxon>
        <taxon>Vertebrata</taxon>
        <taxon>Euteleostomi</taxon>
        <taxon>Mammalia</taxon>
        <taxon>Eutheria</taxon>
        <taxon>Laurasiatheria</taxon>
        <taxon>Chiroptera</taxon>
        <taxon>Yangochiroptera</taxon>
        <taxon>Vespertilionidae</taxon>
        <taxon>Myotis</taxon>
    </lineage>
</organism>
<evidence type="ECO:0000259" key="3">
    <source>
        <dbReference type="Pfam" id="PF15733"/>
    </source>
</evidence>
<feature type="domain" description="TBC1" evidence="3">
    <location>
        <begin position="39"/>
        <end position="154"/>
    </location>
</feature>
<evidence type="ECO:0000313" key="5">
    <source>
        <dbReference type="Proteomes" id="UP000527355"/>
    </source>
</evidence>
<proteinExistence type="predicted"/>
<name>A0A7J7UN60_MYOMY</name>
<protein>
    <recommendedName>
        <fullName evidence="3">TBC1 domain-containing protein</fullName>
    </recommendedName>
</protein>
<gene>
    <name evidence="4" type="ORF">mMyoMyo1_001924</name>
</gene>
<dbReference type="Pfam" id="PF15733">
    <property type="entry name" value="DUF4682"/>
    <property type="match status" value="1"/>
</dbReference>
<dbReference type="PANTHER" id="PTHR36290:SF1">
    <property type="entry name" value="RIKEN CDNA D630039A03 GENE"/>
    <property type="match status" value="1"/>
</dbReference>